<dbReference type="EMBL" id="JAOQBH010000006">
    <property type="protein sequence ID" value="KAJ4135285.1"/>
    <property type="molecule type" value="Genomic_DNA"/>
</dbReference>
<dbReference type="Proteomes" id="UP001152024">
    <property type="component" value="Unassembled WGS sequence"/>
</dbReference>
<feature type="compositionally biased region" description="Low complexity" evidence="1">
    <location>
        <begin position="368"/>
        <end position="380"/>
    </location>
</feature>
<accession>A0ABQ8RI82</accession>
<gene>
    <name evidence="3" type="ORF">NW768_004907</name>
</gene>
<dbReference type="InterPro" id="IPR057230">
    <property type="entry name" value="DUF7908"/>
</dbReference>
<organism evidence="3 4">
    <name type="scientific">Fusarium equiseti</name>
    <name type="common">Fusarium scirpi</name>
    <dbReference type="NCBI Taxonomy" id="61235"/>
    <lineage>
        <taxon>Eukaryota</taxon>
        <taxon>Fungi</taxon>
        <taxon>Dikarya</taxon>
        <taxon>Ascomycota</taxon>
        <taxon>Pezizomycotina</taxon>
        <taxon>Sordariomycetes</taxon>
        <taxon>Hypocreomycetidae</taxon>
        <taxon>Hypocreales</taxon>
        <taxon>Nectriaceae</taxon>
        <taxon>Fusarium</taxon>
        <taxon>Fusarium incarnatum-equiseti species complex</taxon>
    </lineage>
</organism>
<proteinExistence type="predicted"/>
<sequence length="496" mass="52330">MDSTASTDLTATSTGIGINEPAGRTVIFQIIVPDNEKRRVNRRAISGFIGDENPDVCTFATTFNLAEGQLFDGGVPIFYSGEDFKELSGQDSPSSGAITTNFETSGQQLLFKNSGLPNGEASFCQNSNGVIYIVFTAGPSSCVPVNLAVYDVEQCQNGRLVGVGELTSTTRITNSETASVHTISSATESLTLTEAHTDSTTMIATSIEGVAISQSSEAIVENLRESSTTTPTESVDSESDTASPEIPTTTSSGVVNSSTSISSIVTTQPVQETSVTGVSDMSNPPDDTIIEERSSTIESMDYISSAGTSVESERLTAASSSLPISETTLAILTRTTTFATTGLTEAGTEITLPGLDERTSSDGVNIEDTTTTSLDLPTTTEGDTTVPSTTNSAETTATTIDPCLQLENPYLAGNGKRFDILCNTGYDGAAVYDSIYDLDFQGCLEGCADDNYDCEGVCYRKEDKECNLFMGTAGPQPDEGYNLAFLVKPEPEPQRL</sequence>
<feature type="region of interest" description="Disordered" evidence="1">
    <location>
        <begin position="222"/>
        <end position="286"/>
    </location>
</feature>
<feature type="compositionally biased region" description="Low complexity" evidence="1">
    <location>
        <begin position="248"/>
        <end position="267"/>
    </location>
</feature>
<feature type="compositionally biased region" description="Polar residues" evidence="1">
    <location>
        <begin position="268"/>
        <end position="282"/>
    </location>
</feature>
<evidence type="ECO:0000259" key="2">
    <source>
        <dbReference type="Pfam" id="PF25485"/>
    </source>
</evidence>
<feature type="compositionally biased region" description="Polar residues" evidence="1">
    <location>
        <begin position="225"/>
        <end position="234"/>
    </location>
</feature>
<keyword evidence="4" id="KW-1185">Reference proteome</keyword>
<dbReference type="Pfam" id="PF25485">
    <property type="entry name" value="DUF7908"/>
    <property type="match status" value="1"/>
</dbReference>
<evidence type="ECO:0000256" key="1">
    <source>
        <dbReference type="SAM" id="MobiDB-lite"/>
    </source>
</evidence>
<reference evidence="3" key="1">
    <citation type="submission" date="2022-09" db="EMBL/GenBank/DDBJ databases">
        <title>Fusarium specimens isolated from Avocado Roots.</title>
        <authorList>
            <person name="Stajich J."/>
            <person name="Roper C."/>
            <person name="Heimlech-Rivalta G."/>
        </authorList>
    </citation>
    <scope>NUCLEOTIDE SEQUENCE</scope>
    <source>
        <strain evidence="3">CF00095</strain>
    </source>
</reference>
<name>A0ABQ8RI82_FUSEQ</name>
<comment type="caution">
    <text evidence="3">The sequence shown here is derived from an EMBL/GenBank/DDBJ whole genome shotgun (WGS) entry which is preliminary data.</text>
</comment>
<protein>
    <recommendedName>
        <fullName evidence="2">DUF7908 domain-containing protein</fullName>
    </recommendedName>
</protein>
<evidence type="ECO:0000313" key="3">
    <source>
        <dbReference type="EMBL" id="KAJ4135285.1"/>
    </source>
</evidence>
<feature type="domain" description="DUF7908" evidence="2">
    <location>
        <begin position="27"/>
        <end position="152"/>
    </location>
</feature>
<evidence type="ECO:0000313" key="4">
    <source>
        <dbReference type="Proteomes" id="UP001152024"/>
    </source>
</evidence>
<feature type="region of interest" description="Disordered" evidence="1">
    <location>
        <begin position="353"/>
        <end position="393"/>
    </location>
</feature>